<organism evidence="1 2">
    <name type="scientific">Necator americanus</name>
    <name type="common">Human hookworm</name>
    <dbReference type="NCBI Taxonomy" id="51031"/>
    <lineage>
        <taxon>Eukaryota</taxon>
        <taxon>Metazoa</taxon>
        <taxon>Ecdysozoa</taxon>
        <taxon>Nematoda</taxon>
        <taxon>Chromadorea</taxon>
        <taxon>Rhabditida</taxon>
        <taxon>Rhabditina</taxon>
        <taxon>Rhabditomorpha</taxon>
        <taxon>Strongyloidea</taxon>
        <taxon>Ancylostomatidae</taxon>
        <taxon>Bunostominae</taxon>
        <taxon>Necator</taxon>
    </lineage>
</organism>
<evidence type="ECO:0000313" key="2">
    <source>
        <dbReference type="Proteomes" id="UP001303046"/>
    </source>
</evidence>
<dbReference type="Proteomes" id="UP001303046">
    <property type="component" value="Unassembled WGS sequence"/>
</dbReference>
<dbReference type="EMBL" id="JAVFWL010000002">
    <property type="protein sequence ID" value="KAK6734590.1"/>
    <property type="molecule type" value="Genomic_DNA"/>
</dbReference>
<keyword evidence="2" id="KW-1185">Reference proteome</keyword>
<sequence length="124" mass="14577">MGLEQQSGVRGKWYYSVVRTSDNDDRLVDLCEQTGLIIASTFKRSHRRHQLTWQASTLLTPEEQCKQKMRTLKLQFDHILARNMPQSDDRESRAVSDVAFDSEHRPLLLSFRMRFNKRNRGVPL</sequence>
<evidence type="ECO:0000313" key="1">
    <source>
        <dbReference type="EMBL" id="KAK6734590.1"/>
    </source>
</evidence>
<name>A0ABR1C8V3_NECAM</name>
<accession>A0ABR1C8V3</accession>
<proteinExistence type="predicted"/>
<reference evidence="1 2" key="1">
    <citation type="submission" date="2023-08" db="EMBL/GenBank/DDBJ databases">
        <title>A Necator americanus chromosomal reference genome.</title>
        <authorList>
            <person name="Ilik V."/>
            <person name="Petrzelkova K.J."/>
            <person name="Pardy F."/>
            <person name="Fuh T."/>
            <person name="Niatou-Singa F.S."/>
            <person name="Gouil Q."/>
            <person name="Baker L."/>
            <person name="Ritchie M.E."/>
            <person name="Jex A.R."/>
            <person name="Gazzola D."/>
            <person name="Li H."/>
            <person name="Toshio Fujiwara R."/>
            <person name="Zhan B."/>
            <person name="Aroian R.V."/>
            <person name="Pafco B."/>
            <person name="Schwarz E.M."/>
        </authorList>
    </citation>
    <scope>NUCLEOTIDE SEQUENCE [LARGE SCALE GENOMIC DNA]</scope>
    <source>
        <strain evidence="1 2">Aroian</strain>
        <tissue evidence="1">Whole animal</tissue>
    </source>
</reference>
<protein>
    <submittedName>
        <fullName evidence="1">Uncharacterized protein</fullName>
    </submittedName>
</protein>
<comment type="caution">
    <text evidence="1">The sequence shown here is derived from an EMBL/GenBank/DDBJ whole genome shotgun (WGS) entry which is preliminary data.</text>
</comment>
<gene>
    <name evidence="1" type="primary">Necator_chrII.g5821</name>
    <name evidence="1" type="ORF">RB195_018028</name>
</gene>